<feature type="domain" description="Trimeric autotransporter adhesin YadA-like head" evidence="3">
    <location>
        <begin position="252"/>
        <end position="273"/>
    </location>
</feature>
<evidence type="ECO:0000313" key="5">
    <source>
        <dbReference type="EMBL" id="KXA11912.1"/>
    </source>
</evidence>
<feature type="domain" description="Trimeric autotransporter adhesin YadA-like head" evidence="3">
    <location>
        <begin position="310"/>
        <end position="330"/>
    </location>
</feature>
<dbReference type="GO" id="GO:0019867">
    <property type="term" value="C:outer membrane"/>
    <property type="evidence" value="ECO:0007669"/>
    <property type="project" value="InterPro"/>
</dbReference>
<evidence type="ECO:0000259" key="3">
    <source>
        <dbReference type="Pfam" id="PF05658"/>
    </source>
</evidence>
<keyword evidence="6" id="KW-1185">Reference proteome</keyword>
<dbReference type="EMBL" id="LRPX01000108">
    <property type="protein sequence ID" value="KXA11912.1"/>
    <property type="molecule type" value="Genomic_DNA"/>
</dbReference>
<dbReference type="Pfam" id="PF05658">
    <property type="entry name" value="YadA_head"/>
    <property type="match status" value="8"/>
</dbReference>
<keyword evidence="2" id="KW-0472">Membrane</keyword>
<dbReference type="CDD" id="cd12820">
    <property type="entry name" value="LbR_YadA-like"/>
    <property type="match status" value="2"/>
</dbReference>
<evidence type="ECO:0000259" key="4">
    <source>
        <dbReference type="Pfam" id="PF05662"/>
    </source>
</evidence>
<feature type="domain" description="Trimeric autotransporter adhesin YadA-like head" evidence="3">
    <location>
        <begin position="186"/>
        <end position="209"/>
    </location>
</feature>
<dbReference type="InterPro" id="IPR008640">
    <property type="entry name" value="Adhesin_Head_dom"/>
</dbReference>
<reference evidence="6" key="1">
    <citation type="submission" date="2016-01" db="EMBL/GenBank/DDBJ databases">
        <authorList>
            <person name="Mitreva M."/>
            <person name="Pepin K.H."/>
            <person name="Mihindukulasuriya K.A."/>
            <person name="Fulton R."/>
            <person name="Fronick C."/>
            <person name="O'Laughlin M."/>
            <person name="Miner T."/>
            <person name="Herter B."/>
            <person name="Rosa B.A."/>
            <person name="Cordes M."/>
            <person name="Tomlinson C."/>
            <person name="Wollam A."/>
            <person name="Palsikar V.B."/>
            <person name="Mardis E.R."/>
            <person name="Wilson R.K."/>
        </authorList>
    </citation>
    <scope>NUCLEOTIDE SEQUENCE [LARGE SCALE GENOMIC DNA]</scope>
    <source>
        <strain evidence="6">CMW8396</strain>
    </source>
</reference>
<dbReference type="SUPFAM" id="SSF101967">
    <property type="entry name" value="Adhesin YadA, collagen-binding domain"/>
    <property type="match status" value="5"/>
</dbReference>
<dbReference type="Gene3D" id="2.150.10.10">
    <property type="entry name" value="Serralysin-like metalloprotease, C-terminal"/>
    <property type="match status" value="5"/>
</dbReference>
<sequence length="951" mass="97417">MISKNTILKNLEKYLKRSFKGKVRINESSLIAYLLVGGFFCFVSNVGYATVAGKGEIKYQNNGSKTEDGLAINFAKALGNSQTIAIGGNDDDGGNGNAIAKGEGSIAIGGKSRTEGSNAVAVGVEAAANEGATALGAKSKSLGTNSIALGLEAEAKQNESIAIGHAAKADELHAISMGDQANTKSQNGISIGAGAVADGQSSIVIGKGSKISELTDAAGRPKNRDAAVVIGVDSVSKNQYTITMGHRAETLGQDSFAFGNESKARKDRAIAFGERTIADGENSMALGSKAGAYTVNTLAFGAGAQAKESQAISIGNKAHSNGENSISIGTTSLVGKVGQYGMSTGEKIVKNGTAIGGYSNVDANGGTTIGSFTTVNNEGGVALGIDSIANVAGGKAGAKQTYSAYNSEKAGAFTSTNTYNGNMRTGVAPRNNLKAGAVSVGKADGSFTRQIVGLAAGTEDTDAVNVAQLKSLTMKIEGDKNENEGETPKVGLWNGSLKVTAKGTGSIKASTVVKGNEVTVNVDSTDLEKKIQAAGKVKYFSVKSTGGNNENNDGATADNAVAIGKNSSATEENSIALGSDATTANAKKEVTQAEVQAGNGDKVVYNGFAGTKPYAQLSVGSKDKERQIKNVAAGEVSASSTDAVNGSQLYAVAAKPMTYTDDKGTQINRLLGQNINLKGGAQGDLSTGNIAVEASGTDTLNIKLAKNLKEIDSISKNGKAGSPKITLGDSNISFNSDVDMGSKKITNVAAGDVSENSTDAVNGSQLDKVAKESKTEVKAGDSGNVTVNKSDDTTDKHPVYTVDMKKNITLHKVTVTNEKKDKKTEVTPGRVSVNGKNGSGVTLNGADGSIGLKGENGKDALSIKGEKGQAGVDGKNGTDGKTRIVYEYWDPKNPKIAVREEVATLNDGIKYKGDSGEAYTKLNKQTEIVGGQKDTDKLSENNIGVVASQEG</sequence>
<feature type="domain" description="Trimeric autotransporter adhesin YadA-like stalk" evidence="4">
    <location>
        <begin position="744"/>
        <end position="788"/>
    </location>
</feature>
<feature type="non-terminal residue" evidence="5">
    <location>
        <position position="951"/>
    </location>
</feature>
<dbReference type="InterPro" id="IPR011049">
    <property type="entry name" value="Serralysin-like_metalloprot_C"/>
</dbReference>
<organism evidence="5 6">
    <name type="scientific">Fusobacterium equinum</name>
    <dbReference type="NCBI Taxonomy" id="134605"/>
    <lineage>
        <taxon>Bacteria</taxon>
        <taxon>Fusobacteriati</taxon>
        <taxon>Fusobacteriota</taxon>
        <taxon>Fusobacteriia</taxon>
        <taxon>Fusobacteriales</taxon>
        <taxon>Fusobacteriaceae</taxon>
        <taxon>Fusobacterium</taxon>
    </lineage>
</organism>
<feature type="transmembrane region" description="Helical" evidence="2">
    <location>
        <begin position="30"/>
        <end position="51"/>
    </location>
</feature>
<evidence type="ECO:0000313" key="6">
    <source>
        <dbReference type="Proteomes" id="UP000070617"/>
    </source>
</evidence>
<feature type="domain" description="Trimeric autotransporter adhesin YadA-like head" evidence="3">
    <location>
        <begin position="100"/>
        <end position="125"/>
    </location>
</feature>
<evidence type="ECO:0000256" key="2">
    <source>
        <dbReference type="SAM" id="Phobius"/>
    </source>
</evidence>
<dbReference type="Proteomes" id="UP000070617">
    <property type="component" value="Unassembled WGS sequence"/>
</dbReference>
<dbReference type="STRING" id="134605.HMPREF3206_01875"/>
<keyword evidence="2" id="KW-0812">Transmembrane</keyword>
<comment type="caution">
    <text evidence="5">The sequence shown here is derived from an EMBL/GenBank/DDBJ whole genome shotgun (WGS) entry which is preliminary data.</text>
</comment>
<gene>
    <name evidence="5" type="ORF">HMPREF3206_01875</name>
</gene>
<feature type="domain" description="Trimeric autotransporter adhesin YadA-like head" evidence="3">
    <location>
        <begin position="158"/>
        <end position="181"/>
    </location>
</feature>
<feature type="domain" description="Trimeric autotransporter adhesin YadA-like head" evidence="3">
    <location>
        <begin position="555"/>
        <end position="581"/>
    </location>
</feature>
<accession>A0A133N6J2</accession>
<dbReference type="InterPro" id="IPR008635">
    <property type="entry name" value="Coiled_stalk_dom"/>
</dbReference>
<protein>
    <submittedName>
        <fullName evidence="5">Hep/Hag repeat protein</fullName>
    </submittedName>
</protein>
<name>A0A133N6J2_9FUSO</name>
<feature type="domain" description="Trimeric autotransporter adhesin YadA-like head" evidence="3">
    <location>
        <begin position="129"/>
        <end position="153"/>
    </location>
</feature>
<feature type="domain" description="Trimeric autotransporter adhesin YadA-like stalk" evidence="4">
    <location>
        <begin position="627"/>
        <end position="667"/>
    </location>
</feature>
<feature type="domain" description="Trimeric autotransporter adhesin YadA-like stalk" evidence="4">
    <location>
        <begin position="450"/>
        <end position="482"/>
    </location>
</feature>
<feature type="region of interest" description="Disordered" evidence="1">
    <location>
        <begin position="819"/>
        <end position="842"/>
    </location>
</feature>
<evidence type="ECO:0000256" key="1">
    <source>
        <dbReference type="SAM" id="MobiDB-lite"/>
    </source>
</evidence>
<keyword evidence="2" id="KW-1133">Transmembrane helix</keyword>
<feature type="domain" description="Trimeric autotransporter adhesin YadA-like head" evidence="3">
    <location>
        <begin position="278"/>
        <end position="304"/>
    </location>
</feature>
<proteinExistence type="predicted"/>
<dbReference type="PATRIC" id="fig|134605.3.peg.1854"/>
<dbReference type="AlphaFoldDB" id="A0A133N6J2"/>
<dbReference type="Pfam" id="PF05662">
    <property type="entry name" value="YadA_stalk"/>
    <property type="match status" value="3"/>
</dbReference>